<evidence type="ECO:0000313" key="3">
    <source>
        <dbReference type="EMBL" id="MFE9601616.1"/>
    </source>
</evidence>
<dbReference type="Pfam" id="PF13358">
    <property type="entry name" value="DDE_3"/>
    <property type="match status" value="1"/>
</dbReference>
<dbReference type="Gene3D" id="3.30.420.10">
    <property type="entry name" value="Ribonuclease H-like superfamily/Ribonuclease H"/>
    <property type="match status" value="1"/>
</dbReference>
<dbReference type="InterPro" id="IPR038717">
    <property type="entry name" value="Tc1-like_DDE_dom"/>
</dbReference>
<reference evidence="3 4" key="1">
    <citation type="submission" date="2024-10" db="EMBL/GenBank/DDBJ databases">
        <title>The Natural Products Discovery Center: Release of the First 8490 Sequenced Strains for Exploring Actinobacteria Biosynthetic Diversity.</title>
        <authorList>
            <person name="Kalkreuter E."/>
            <person name="Kautsar S.A."/>
            <person name="Yang D."/>
            <person name="Bader C.D."/>
            <person name="Teijaro C.N."/>
            <person name="Fluegel L."/>
            <person name="Davis C.M."/>
            <person name="Simpson J.R."/>
            <person name="Lauterbach L."/>
            <person name="Steele A.D."/>
            <person name="Gui C."/>
            <person name="Meng S."/>
            <person name="Li G."/>
            <person name="Viehrig K."/>
            <person name="Ye F."/>
            <person name="Su P."/>
            <person name="Kiefer A.F."/>
            <person name="Nichols A."/>
            <person name="Cepeda A.J."/>
            <person name="Yan W."/>
            <person name="Fan B."/>
            <person name="Jiang Y."/>
            <person name="Adhikari A."/>
            <person name="Zheng C.-J."/>
            <person name="Schuster L."/>
            <person name="Cowan T.M."/>
            <person name="Smanski M.J."/>
            <person name="Chevrette M.G."/>
            <person name="De Carvalho L.P.S."/>
            <person name="Shen B."/>
        </authorList>
    </citation>
    <scope>NUCLEOTIDE SEQUENCE [LARGE SCALE GENOMIC DNA]</scope>
    <source>
        <strain evidence="3 4">NPDC006488</strain>
    </source>
</reference>
<proteinExistence type="predicted"/>
<dbReference type="InterPro" id="IPR036397">
    <property type="entry name" value="RNaseH_sf"/>
</dbReference>
<dbReference type="RefSeq" id="WP_388108967.1">
    <property type="nucleotide sequence ID" value="NZ_JBIAHM010000008.1"/>
</dbReference>
<name>A0ABW6M644_9ACTN</name>
<keyword evidence="4" id="KW-1185">Reference proteome</keyword>
<protein>
    <submittedName>
        <fullName evidence="3">Transposase</fullName>
    </submittedName>
</protein>
<feature type="region of interest" description="Disordered" evidence="1">
    <location>
        <begin position="1"/>
        <end position="44"/>
    </location>
</feature>
<gene>
    <name evidence="3" type="ORF">ACFYNQ_24000</name>
</gene>
<accession>A0ABW6M644</accession>
<dbReference type="EMBL" id="JBIAHM010000008">
    <property type="protein sequence ID" value="MFE9601616.1"/>
    <property type="molecule type" value="Genomic_DNA"/>
</dbReference>
<feature type="compositionally biased region" description="Polar residues" evidence="1">
    <location>
        <begin position="1"/>
        <end position="14"/>
    </location>
</feature>
<evidence type="ECO:0000313" key="4">
    <source>
        <dbReference type="Proteomes" id="UP001601303"/>
    </source>
</evidence>
<sequence length="211" mass="22984">MIERNLSPSPSGPASTPEPAGQNPETSGRRGDAEQSGGRDGVGTYLEDLAVALREVPGPVPAERGLRHGKADELGVGQQRRPSHPPGPSDLVVDLHAQRGQQGIQVLRHDMILSALSSGSRTGLHGLIAARLWLTVYQLPPYAPEFNPVDGVWSHLKRSLANLTKHSLDQLTALVKTRLKRMRYRPHLIEGLIAKTGLDLQRPQPQPLKIF</sequence>
<dbReference type="Proteomes" id="UP001601303">
    <property type="component" value="Unassembled WGS sequence"/>
</dbReference>
<feature type="domain" description="Tc1-like transposase DDE" evidence="2">
    <location>
        <begin position="111"/>
        <end position="166"/>
    </location>
</feature>
<comment type="caution">
    <text evidence="3">The sequence shown here is derived from an EMBL/GenBank/DDBJ whole genome shotgun (WGS) entry which is preliminary data.</text>
</comment>
<evidence type="ECO:0000259" key="2">
    <source>
        <dbReference type="Pfam" id="PF13358"/>
    </source>
</evidence>
<organism evidence="3 4">
    <name type="scientific">Streptomyces hokutonensis</name>
    <dbReference type="NCBI Taxonomy" id="1306990"/>
    <lineage>
        <taxon>Bacteria</taxon>
        <taxon>Bacillati</taxon>
        <taxon>Actinomycetota</taxon>
        <taxon>Actinomycetes</taxon>
        <taxon>Kitasatosporales</taxon>
        <taxon>Streptomycetaceae</taxon>
        <taxon>Streptomyces</taxon>
    </lineage>
</organism>
<evidence type="ECO:0000256" key="1">
    <source>
        <dbReference type="SAM" id="MobiDB-lite"/>
    </source>
</evidence>